<dbReference type="PANTHER" id="PTHR40036:SF1">
    <property type="entry name" value="MACROCIN O-METHYLTRANSFERASE"/>
    <property type="match status" value="1"/>
</dbReference>
<dbReference type="InterPro" id="IPR008884">
    <property type="entry name" value="TylF_MeTrfase"/>
</dbReference>
<organism evidence="1 2">
    <name type="scientific">Candidatus Niyogibacteria bacterium CG10_big_fil_rev_8_21_14_0_10_46_36</name>
    <dbReference type="NCBI Taxonomy" id="1974726"/>
    <lineage>
        <taxon>Bacteria</taxon>
        <taxon>Candidatus Niyogiibacteriota</taxon>
    </lineage>
</organism>
<protein>
    <recommendedName>
        <fullName evidence="3">Macrocin O-methyltransferase</fullName>
    </recommendedName>
</protein>
<dbReference type="Proteomes" id="UP000231503">
    <property type="component" value="Unassembled WGS sequence"/>
</dbReference>
<comment type="caution">
    <text evidence="1">The sequence shown here is derived from an EMBL/GenBank/DDBJ whole genome shotgun (WGS) entry which is preliminary data.</text>
</comment>
<accession>A0A2H0TEI5</accession>
<evidence type="ECO:0000313" key="1">
    <source>
        <dbReference type="EMBL" id="PIR69967.1"/>
    </source>
</evidence>
<name>A0A2H0TEI5_9BACT</name>
<sequence length="224" mass="25314">MFPTMRIIKKIKRRIGYEIKRTVRLLGYELFSKKKGYNYIPGIFGADTWRLMDIRESEPFGRLAEEVSREGRTLLGHDRLYTIYQAIENAVKNSAGKFCMAEVGVYRGGTSKFMTKAALFFSEDAEMYSIDTFEGHSAKDIAPIDSNTHSAGKFNHASHEDVKKYLSGLPITAIKGRIEDVSHTTADKKFNVVHIDTDLYGPTKYSLGFFGKRLATEGGGHYCR</sequence>
<evidence type="ECO:0000313" key="2">
    <source>
        <dbReference type="Proteomes" id="UP000231503"/>
    </source>
</evidence>
<dbReference type="EMBL" id="PFCO01000001">
    <property type="protein sequence ID" value="PIR69967.1"/>
    <property type="molecule type" value="Genomic_DNA"/>
</dbReference>
<dbReference type="Pfam" id="PF05711">
    <property type="entry name" value="TylF"/>
    <property type="match status" value="1"/>
</dbReference>
<proteinExistence type="predicted"/>
<evidence type="ECO:0008006" key="3">
    <source>
        <dbReference type="Google" id="ProtNLM"/>
    </source>
</evidence>
<dbReference type="PANTHER" id="PTHR40036">
    <property type="entry name" value="MACROCIN O-METHYLTRANSFERASE"/>
    <property type="match status" value="1"/>
</dbReference>
<gene>
    <name evidence="1" type="ORF">COU47_00855</name>
</gene>
<dbReference type="AlphaFoldDB" id="A0A2H0TEI5"/>
<dbReference type="InterPro" id="IPR029063">
    <property type="entry name" value="SAM-dependent_MTases_sf"/>
</dbReference>
<reference evidence="2" key="1">
    <citation type="submission" date="2017-09" db="EMBL/GenBank/DDBJ databases">
        <title>Depth-based differentiation of microbial function through sediment-hosted aquifers and enrichment of novel symbionts in the deep terrestrial subsurface.</title>
        <authorList>
            <person name="Probst A.J."/>
            <person name="Ladd B."/>
            <person name="Jarett J.K."/>
            <person name="Geller-Mcgrath D.E."/>
            <person name="Sieber C.M.K."/>
            <person name="Emerson J.B."/>
            <person name="Anantharaman K."/>
            <person name="Thomas B.C."/>
            <person name="Malmstrom R."/>
            <person name="Stieglmeier M."/>
            <person name="Klingl A."/>
            <person name="Woyke T."/>
            <person name="Ryan C.M."/>
            <person name="Banfield J.F."/>
        </authorList>
    </citation>
    <scope>NUCLEOTIDE SEQUENCE [LARGE SCALE GENOMIC DNA]</scope>
</reference>
<dbReference type="Gene3D" id="3.40.50.150">
    <property type="entry name" value="Vaccinia Virus protein VP39"/>
    <property type="match status" value="1"/>
</dbReference>